<sequence length="238" mass="26927">MKFYLSLTTFASLILGKSVKLTSPSKGDTWDAHNSLKLTWEKEGLDDRHNWAEVTLINANDKGIEWKFDYVTSTNNNSEFYLPANAFIEGSNYKLKVGIFSDVPISTPSVEAESEEFTIANGVNLDTYNKCNSDWKFTNVNSTTPWEDNYVYWDTPGKLTPANALDLRVKGVDDPNFTYTKIDLPAGGYKGGSYFNGELEDGKKYKLQGLFHYSRRIAGANPLCVLESEEFTYKKRQL</sequence>
<evidence type="ECO:0000256" key="1">
    <source>
        <dbReference type="SAM" id="SignalP"/>
    </source>
</evidence>
<name>A0A137PGG3_CONC2</name>
<evidence type="ECO:0000313" key="3">
    <source>
        <dbReference type="Proteomes" id="UP000070444"/>
    </source>
</evidence>
<organism evidence="2 3">
    <name type="scientific">Conidiobolus coronatus (strain ATCC 28846 / CBS 209.66 / NRRL 28638)</name>
    <name type="common">Delacroixia coronata</name>
    <dbReference type="NCBI Taxonomy" id="796925"/>
    <lineage>
        <taxon>Eukaryota</taxon>
        <taxon>Fungi</taxon>
        <taxon>Fungi incertae sedis</taxon>
        <taxon>Zoopagomycota</taxon>
        <taxon>Entomophthoromycotina</taxon>
        <taxon>Entomophthoromycetes</taxon>
        <taxon>Entomophthorales</taxon>
        <taxon>Ancylistaceae</taxon>
        <taxon>Conidiobolus</taxon>
    </lineage>
</organism>
<keyword evidence="1" id="KW-0732">Signal</keyword>
<feature type="signal peptide" evidence="1">
    <location>
        <begin position="1"/>
        <end position="16"/>
    </location>
</feature>
<accession>A0A137PGG3</accession>
<dbReference type="EMBL" id="KQ964427">
    <property type="protein sequence ID" value="KXN74093.1"/>
    <property type="molecule type" value="Genomic_DNA"/>
</dbReference>
<protein>
    <submittedName>
        <fullName evidence="2">Uncharacterized protein</fullName>
    </submittedName>
</protein>
<dbReference type="AlphaFoldDB" id="A0A137PGG3"/>
<dbReference type="Proteomes" id="UP000070444">
    <property type="component" value="Unassembled WGS sequence"/>
</dbReference>
<evidence type="ECO:0000313" key="2">
    <source>
        <dbReference type="EMBL" id="KXN74093.1"/>
    </source>
</evidence>
<keyword evidence="3" id="KW-1185">Reference proteome</keyword>
<gene>
    <name evidence="2" type="ORF">CONCODRAFT_165327</name>
</gene>
<feature type="chain" id="PRO_5007294857" evidence="1">
    <location>
        <begin position="17"/>
        <end position="238"/>
    </location>
</feature>
<proteinExistence type="predicted"/>
<reference evidence="2 3" key="1">
    <citation type="journal article" date="2015" name="Genome Biol. Evol.">
        <title>Phylogenomic analyses indicate that early fungi evolved digesting cell walls of algal ancestors of land plants.</title>
        <authorList>
            <person name="Chang Y."/>
            <person name="Wang S."/>
            <person name="Sekimoto S."/>
            <person name="Aerts A.L."/>
            <person name="Choi C."/>
            <person name="Clum A."/>
            <person name="LaButti K.M."/>
            <person name="Lindquist E.A."/>
            <person name="Yee Ngan C."/>
            <person name="Ohm R.A."/>
            <person name="Salamov A.A."/>
            <person name="Grigoriev I.V."/>
            <person name="Spatafora J.W."/>
            <person name="Berbee M.L."/>
        </authorList>
    </citation>
    <scope>NUCLEOTIDE SEQUENCE [LARGE SCALE GENOMIC DNA]</scope>
    <source>
        <strain evidence="2 3">NRRL 28638</strain>
    </source>
</reference>